<evidence type="ECO:0000313" key="2">
    <source>
        <dbReference type="Proteomes" id="UP000828251"/>
    </source>
</evidence>
<dbReference type="EMBL" id="JAIQCV010000001">
    <property type="protein sequence ID" value="KAH1129540.1"/>
    <property type="molecule type" value="Genomic_DNA"/>
</dbReference>
<sequence length="80" mass="9283">ISFSLFCKEQLKEFVVKALDSNVKVIKMVFNSIADKLIVRDDALDVVVSTLKEHIEELKRGLIICKTYWVMGCWLRHQSL</sequence>
<name>A0A9D4AJ43_9ROSI</name>
<protein>
    <submittedName>
        <fullName evidence="1">Uncharacterized protein</fullName>
    </submittedName>
</protein>
<organism evidence="1 2">
    <name type="scientific">Gossypium stocksii</name>
    <dbReference type="NCBI Taxonomy" id="47602"/>
    <lineage>
        <taxon>Eukaryota</taxon>
        <taxon>Viridiplantae</taxon>
        <taxon>Streptophyta</taxon>
        <taxon>Embryophyta</taxon>
        <taxon>Tracheophyta</taxon>
        <taxon>Spermatophyta</taxon>
        <taxon>Magnoliopsida</taxon>
        <taxon>eudicotyledons</taxon>
        <taxon>Gunneridae</taxon>
        <taxon>Pentapetalae</taxon>
        <taxon>rosids</taxon>
        <taxon>malvids</taxon>
        <taxon>Malvales</taxon>
        <taxon>Malvaceae</taxon>
        <taxon>Malvoideae</taxon>
        <taxon>Gossypium</taxon>
    </lineage>
</organism>
<evidence type="ECO:0000313" key="1">
    <source>
        <dbReference type="EMBL" id="KAH1129540.1"/>
    </source>
</evidence>
<keyword evidence="2" id="KW-1185">Reference proteome</keyword>
<gene>
    <name evidence="1" type="ORF">J1N35_000918</name>
</gene>
<feature type="non-terminal residue" evidence="1">
    <location>
        <position position="1"/>
    </location>
</feature>
<accession>A0A9D4AJ43</accession>
<dbReference type="OrthoDB" id="1000653at2759"/>
<proteinExistence type="predicted"/>
<dbReference type="AlphaFoldDB" id="A0A9D4AJ43"/>
<reference evidence="1 2" key="1">
    <citation type="journal article" date="2021" name="Plant Biotechnol. J.">
        <title>Multi-omics assisted identification of the key and species-specific regulatory components of drought-tolerant mechanisms in Gossypium stocksii.</title>
        <authorList>
            <person name="Yu D."/>
            <person name="Ke L."/>
            <person name="Zhang D."/>
            <person name="Wu Y."/>
            <person name="Sun Y."/>
            <person name="Mei J."/>
            <person name="Sun J."/>
            <person name="Sun Y."/>
        </authorList>
    </citation>
    <scope>NUCLEOTIDE SEQUENCE [LARGE SCALE GENOMIC DNA]</scope>
    <source>
        <strain evidence="2">cv. E1</strain>
        <tissue evidence="1">Leaf</tissue>
    </source>
</reference>
<comment type="caution">
    <text evidence="1">The sequence shown here is derived from an EMBL/GenBank/DDBJ whole genome shotgun (WGS) entry which is preliminary data.</text>
</comment>
<dbReference type="Proteomes" id="UP000828251">
    <property type="component" value="Unassembled WGS sequence"/>
</dbReference>